<evidence type="ECO:0000313" key="3">
    <source>
        <dbReference type="Proteomes" id="UP001184853"/>
    </source>
</evidence>
<evidence type="ECO:0000313" key="2">
    <source>
        <dbReference type="EMBL" id="MDR6405092.1"/>
    </source>
</evidence>
<comment type="caution">
    <text evidence="2">The sequence shown here is derived from an EMBL/GenBank/DDBJ whole genome shotgun (WGS) entry which is preliminary data.</text>
</comment>
<dbReference type="Proteomes" id="UP001184853">
    <property type="component" value="Unassembled WGS sequence"/>
</dbReference>
<protein>
    <recommendedName>
        <fullName evidence="4">Secreted protein with PEP-CTERM sorting signal</fullName>
    </recommendedName>
</protein>
<name>A0ABU1LEE7_9FLAO</name>
<dbReference type="EMBL" id="JAVDQS010000004">
    <property type="protein sequence ID" value="MDR6405092.1"/>
    <property type="molecule type" value="Genomic_DNA"/>
</dbReference>
<feature type="region of interest" description="Disordered" evidence="1">
    <location>
        <begin position="39"/>
        <end position="58"/>
    </location>
</feature>
<reference evidence="2 3" key="1">
    <citation type="submission" date="2023-07" db="EMBL/GenBank/DDBJ databases">
        <title>Sorghum-associated microbial communities from plants grown in Nebraska, USA.</title>
        <authorList>
            <person name="Schachtman D."/>
        </authorList>
    </citation>
    <scope>NUCLEOTIDE SEQUENCE [LARGE SCALE GENOMIC DNA]</scope>
    <source>
        <strain evidence="2 3">DS1709</strain>
    </source>
</reference>
<sequence>MERFVSESFQDDNIVDIPSLNRTTATLALIAATSFLVAGGAKRSPRPKRYSGKQEKAP</sequence>
<dbReference type="RefSeq" id="WP_181898077.1">
    <property type="nucleotide sequence ID" value="NZ_JAVDQS010000004.1"/>
</dbReference>
<evidence type="ECO:0008006" key="4">
    <source>
        <dbReference type="Google" id="ProtNLM"/>
    </source>
</evidence>
<proteinExistence type="predicted"/>
<organism evidence="2 3">
    <name type="scientific">Chryseobacterium geocarposphaerae</name>
    <dbReference type="NCBI Taxonomy" id="1416776"/>
    <lineage>
        <taxon>Bacteria</taxon>
        <taxon>Pseudomonadati</taxon>
        <taxon>Bacteroidota</taxon>
        <taxon>Flavobacteriia</taxon>
        <taxon>Flavobacteriales</taxon>
        <taxon>Weeksellaceae</taxon>
        <taxon>Chryseobacterium group</taxon>
        <taxon>Chryseobacterium</taxon>
    </lineage>
</organism>
<gene>
    <name evidence="2" type="ORF">J2781_002016</name>
</gene>
<keyword evidence="3" id="KW-1185">Reference proteome</keyword>
<accession>A0ABU1LEE7</accession>
<evidence type="ECO:0000256" key="1">
    <source>
        <dbReference type="SAM" id="MobiDB-lite"/>
    </source>
</evidence>